<evidence type="ECO:0000313" key="2">
    <source>
        <dbReference type="EMBL" id="AHG01533.1"/>
    </source>
</evidence>
<geneLocation type="plasmid" evidence="2">
    <name>unnamed</name>
</geneLocation>
<dbReference type="AlphaFoldDB" id="W0JWV5"/>
<protein>
    <submittedName>
        <fullName evidence="2">Uncharacterized protein</fullName>
    </submittedName>
</protein>
<gene>
    <name evidence="2" type="ORF">HALLA_03830</name>
</gene>
<evidence type="ECO:0000313" key="3">
    <source>
        <dbReference type="Proteomes" id="UP000019024"/>
    </source>
</evidence>
<keyword evidence="2" id="KW-0614">Plasmid</keyword>
<dbReference type="HOGENOM" id="CLU_1709065_0_0_2"/>
<reference evidence="2 3" key="1">
    <citation type="submission" date="2014-01" db="EMBL/GenBank/DDBJ databases">
        <authorList>
            <consortium name="DOE Joint Genome Institute"/>
            <person name="Anderson I."/>
            <person name="Huntemann M."/>
            <person name="Han J."/>
            <person name="Chen A."/>
            <person name="Kyrpides N."/>
            <person name="Mavromatis K."/>
            <person name="Markowitz V."/>
            <person name="Palaniappan K."/>
            <person name="Ivanova N."/>
            <person name="Schaumberg A."/>
            <person name="Pati A."/>
            <person name="Liolios K."/>
            <person name="Nordberg H.P."/>
            <person name="Cantor M.N."/>
            <person name="Hua S.X."/>
            <person name="Woyke T."/>
        </authorList>
    </citation>
    <scope>NUCLEOTIDE SEQUENCE [LARGE SCALE GENOMIC DNA]</scope>
    <source>
        <strain evidence="2 3">XH-48</strain>
        <plasmid evidence="3">1</plasmid>
    </source>
</reference>
<dbReference type="KEGG" id="hlr:HALLA_03830"/>
<dbReference type="Proteomes" id="UP000019024">
    <property type="component" value="Plasmid unnamed"/>
</dbReference>
<evidence type="ECO:0000256" key="1">
    <source>
        <dbReference type="SAM" id="MobiDB-lite"/>
    </source>
</evidence>
<accession>W0JWV5</accession>
<keyword evidence="3" id="KW-1185">Reference proteome</keyword>
<feature type="region of interest" description="Disordered" evidence="1">
    <location>
        <begin position="121"/>
        <end position="153"/>
    </location>
</feature>
<proteinExistence type="predicted"/>
<dbReference type="EMBL" id="CP007056">
    <property type="protein sequence ID" value="AHG01533.1"/>
    <property type="molecule type" value="Genomic_DNA"/>
</dbReference>
<name>W0JWV5_9EURY</name>
<sequence length="153" mass="17336">MTHDSPVDLEIRNTRDGDWKGTVKVTDVDGGILVLEENVTIESYPTDPEKRRVDLTDERIKQFSVTDEWGEYRISLSANQAEYDTYDASREDSYFLEGTIGMYGGHHLRVVLNEDGAELDDELGRKSTEENNSSPEQPCLWNETNEVVMGSAE</sequence>
<organism evidence="2 3">
    <name type="scientific">Halostagnicola larsenii XH-48</name>
    <dbReference type="NCBI Taxonomy" id="797299"/>
    <lineage>
        <taxon>Archaea</taxon>
        <taxon>Methanobacteriati</taxon>
        <taxon>Methanobacteriota</taxon>
        <taxon>Stenosarchaea group</taxon>
        <taxon>Halobacteria</taxon>
        <taxon>Halobacteriales</taxon>
        <taxon>Natrialbaceae</taxon>
        <taxon>Halostagnicola</taxon>
    </lineage>
</organism>